<comment type="caution">
    <text evidence="1">The sequence shown here is derived from an EMBL/GenBank/DDBJ whole genome shotgun (WGS) entry which is preliminary data.</text>
</comment>
<protein>
    <submittedName>
        <fullName evidence="1">Uncharacterized protein</fullName>
    </submittedName>
</protein>
<proteinExistence type="predicted"/>
<name>A0ABR0B3Q3_9CRUS</name>
<reference evidence="1 2" key="1">
    <citation type="journal article" date="2023" name="Nucleic Acids Res.">
        <title>The hologenome of Daphnia magna reveals possible DNA methylation and microbiome-mediated evolution of the host genome.</title>
        <authorList>
            <person name="Chaturvedi A."/>
            <person name="Li X."/>
            <person name="Dhandapani V."/>
            <person name="Marshall H."/>
            <person name="Kissane S."/>
            <person name="Cuenca-Cambronero M."/>
            <person name="Asole G."/>
            <person name="Calvet F."/>
            <person name="Ruiz-Romero M."/>
            <person name="Marangio P."/>
            <person name="Guigo R."/>
            <person name="Rago D."/>
            <person name="Mirbahai L."/>
            <person name="Eastwood N."/>
            <person name="Colbourne J.K."/>
            <person name="Zhou J."/>
            <person name="Mallon E."/>
            <person name="Orsini L."/>
        </authorList>
    </citation>
    <scope>NUCLEOTIDE SEQUENCE [LARGE SCALE GENOMIC DNA]</scope>
    <source>
        <strain evidence="1">LRV0_1</strain>
    </source>
</reference>
<sequence>MGQWYEHRYGISGDIRQGSWDWFPSPPHKHLEWGTLQGFKRYTVDFLGQMSRILQTTTCPLGKGNLVKDLTDPPSSFQAIAHPLSHDMP</sequence>
<evidence type="ECO:0000313" key="1">
    <source>
        <dbReference type="EMBL" id="KAK4036333.1"/>
    </source>
</evidence>
<organism evidence="1 2">
    <name type="scientific">Daphnia magna</name>
    <dbReference type="NCBI Taxonomy" id="35525"/>
    <lineage>
        <taxon>Eukaryota</taxon>
        <taxon>Metazoa</taxon>
        <taxon>Ecdysozoa</taxon>
        <taxon>Arthropoda</taxon>
        <taxon>Crustacea</taxon>
        <taxon>Branchiopoda</taxon>
        <taxon>Diplostraca</taxon>
        <taxon>Cladocera</taxon>
        <taxon>Anomopoda</taxon>
        <taxon>Daphniidae</taxon>
        <taxon>Daphnia</taxon>
    </lineage>
</organism>
<keyword evidence="2" id="KW-1185">Reference proteome</keyword>
<accession>A0ABR0B3Q3</accession>
<gene>
    <name evidence="1" type="ORF">OUZ56_028393</name>
</gene>
<evidence type="ECO:0000313" key="2">
    <source>
        <dbReference type="Proteomes" id="UP001234178"/>
    </source>
</evidence>
<dbReference type="EMBL" id="JAOYFB010000040">
    <property type="protein sequence ID" value="KAK4036333.1"/>
    <property type="molecule type" value="Genomic_DNA"/>
</dbReference>
<dbReference type="Proteomes" id="UP001234178">
    <property type="component" value="Unassembled WGS sequence"/>
</dbReference>